<reference evidence="1" key="1">
    <citation type="submission" date="2018-10" db="EMBL/GenBank/DDBJ databases">
        <title>Effector identification in a new, highly contiguous assembly of the strawberry crown rot pathogen Phytophthora cactorum.</title>
        <authorList>
            <person name="Armitage A.D."/>
            <person name="Nellist C.F."/>
            <person name="Bates H."/>
            <person name="Vickerstaff R.J."/>
            <person name="Harrison R.J."/>
        </authorList>
    </citation>
    <scope>NUCLEOTIDE SEQUENCE</scope>
    <source>
        <strain evidence="1">4040</strain>
    </source>
</reference>
<accession>A0A8T1A687</accession>
<proteinExistence type="predicted"/>
<name>A0A8T1A687_9STRA</name>
<dbReference type="AlphaFoldDB" id="A0A8T1A687"/>
<sequence>MVVTVKSLQSDAPGAQPYMSACTFADKVSFSNVSDTSTVIDVSISSSVKLTVASIET</sequence>
<comment type="caution">
    <text evidence="1">The sequence shown here is derived from an EMBL/GenBank/DDBJ whole genome shotgun (WGS) entry which is preliminary data.</text>
</comment>
<evidence type="ECO:0000313" key="1">
    <source>
        <dbReference type="EMBL" id="KAG2871103.1"/>
    </source>
</evidence>
<gene>
    <name evidence="1" type="ORF">PC117_g28333</name>
</gene>
<protein>
    <submittedName>
        <fullName evidence="1">Uncharacterized protein</fullName>
    </submittedName>
</protein>
<organism evidence="1 2">
    <name type="scientific">Phytophthora cactorum</name>
    <dbReference type="NCBI Taxonomy" id="29920"/>
    <lineage>
        <taxon>Eukaryota</taxon>
        <taxon>Sar</taxon>
        <taxon>Stramenopiles</taxon>
        <taxon>Oomycota</taxon>
        <taxon>Peronosporomycetes</taxon>
        <taxon>Peronosporales</taxon>
        <taxon>Peronosporaceae</taxon>
        <taxon>Phytophthora</taxon>
    </lineage>
</organism>
<dbReference type="EMBL" id="RCMK01004612">
    <property type="protein sequence ID" value="KAG2871103.1"/>
    <property type="molecule type" value="Genomic_DNA"/>
</dbReference>
<evidence type="ECO:0000313" key="2">
    <source>
        <dbReference type="Proteomes" id="UP000736787"/>
    </source>
</evidence>
<dbReference type="Proteomes" id="UP000736787">
    <property type="component" value="Unassembled WGS sequence"/>
</dbReference>